<evidence type="ECO:0000313" key="2">
    <source>
        <dbReference type="Proteomes" id="UP000077115"/>
    </source>
</evidence>
<dbReference type="AlphaFoldDB" id="A0A177WY66"/>
<protein>
    <submittedName>
        <fullName evidence="1">Uncharacterized protein</fullName>
    </submittedName>
</protein>
<dbReference type="VEuPathDB" id="FungiDB:BDEG_27803"/>
<gene>
    <name evidence="1" type="ORF">BDEG_27803</name>
</gene>
<reference evidence="1 2" key="1">
    <citation type="submission" date="2006-10" db="EMBL/GenBank/DDBJ databases">
        <title>The Genome Sequence of Batrachochytrium dendrobatidis JEL423.</title>
        <authorList>
            <consortium name="The Broad Institute Genome Sequencing Platform"/>
            <person name="Birren B."/>
            <person name="Lander E."/>
            <person name="Galagan J."/>
            <person name="Cuomo C."/>
            <person name="Devon K."/>
            <person name="Jaffe D."/>
            <person name="Butler J."/>
            <person name="Alvarez P."/>
            <person name="Gnerre S."/>
            <person name="Grabherr M."/>
            <person name="Kleber M."/>
            <person name="Mauceli E."/>
            <person name="Brockman W."/>
            <person name="Young S."/>
            <person name="LaButti K."/>
            <person name="Sykes S."/>
            <person name="DeCaprio D."/>
            <person name="Crawford M."/>
            <person name="Koehrsen M."/>
            <person name="Engels R."/>
            <person name="Montgomery P."/>
            <person name="Pearson M."/>
            <person name="Howarth C."/>
            <person name="Larson L."/>
            <person name="White J."/>
            <person name="O'Leary S."/>
            <person name="Kodira C."/>
            <person name="Zeng Q."/>
            <person name="Yandava C."/>
            <person name="Alvarado L."/>
            <person name="Longcore J."/>
            <person name="James T."/>
        </authorList>
    </citation>
    <scope>NUCLEOTIDE SEQUENCE [LARGE SCALE GENOMIC DNA]</scope>
    <source>
        <strain evidence="1 2">JEL423</strain>
    </source>
</reference>
<dbReference type="Proteomes" id="UP000077115">
    <property type="component" value="Unassembled WGS sequence"/>
</dbReference>
<evidence type="ECO:0000313" key="1">
    <source>
        <dbReference type="EMBL" id="OAJ44594.1"/>
    </source>
</evidence>
<accession>A0A177WY66</accession>
<dbReference type="EMBL" id="DS022312">
    <property type="protein sequence ID" value="OAJ44594.1"/>
    <property type="molecule type" value="Genomic_DNA"/>
</dbReference>
<name>A0A177WY66_BATDL</name>
<reference evidence="1 2" key="2">
    <citation type="submission" date="2016-05" db="EMBL/GenBank/DDBJ databases">
        <title>Lineage-specific infection strategies underlie the spectrum of fungal disease in amphibians.</title>
        <authorList>
            <person name="Cuomo C.A."/>
            <person name="Farrer R.A."/>
            <person name="James T."/>
            <person name="Longcore J."/>
            <person name="Birren B."/>
        </authorList>
    </citation>
    <scope>NUCLEOTIDE SEQUENCE [LARGE SCALE GENOMIC DNA]</scope>
    <source>
        <strain evidence="1 2">JEL423</strain>
    </source>
</reference>
<organism evidence="1 2">
    <name type="scientific">Batrachochytrium dendrobatidis (strain JEL423)</name>
    <dbReference type="NCBI Taxonomy" id="403673"/>
    <lineage>
        <taxon>Eukaryota</taxon>
        <taxon>Fungi</taxon>
        <taxon>Fungi incertae sedis</taxon>
        <taxon>Chytridiomycota</taxon>
        <taxon>Chytridiomycota incertae sedis</taxon>
        <taxon>Chytridiomycetes</taxon>
        <taxon>Rhizophydiales</taxon>
        <taxon>Rhizophydiales incertae sedis</taxon>
        <taxon>Batrachochytrium</taxon>
    </lineage>
</organism>
<proteinExistence type="predicted"/>
<sequence>MCLVIGKLSRYSETLTSNASVISLLESSSMCNVMCRVNIPVRDRVSDLRMVIVIIYSRTSDGILQYGYPITATTTQAQSKSIRDIKINIFALNNETVIDCVKTCA</sequence>